<accession>A0ABW4JDS8</accession>
<comment type="similarity">
    <text evidence="1">Belongs to the carbohydrate kinase PfkB family.</text>
</comment>
<evidence type="ECO:0000256" key="3">
    <source>
        <dbReference type="ARBA" id="ARBA00022741"/>
    </source>
</evidence>
<dbReference type="CDD" id="cd01167">
    <property type="entry name" value="bac_FRK"/>
    <property type="match status" value="1"/>
</dbReference>
<gene>
    <name evidence="7" type="ORF">ACFSB2_05865</name>
</gene>
<keyword evidence="4 7" id="KW-0418">Kinase</keyword>
<dbReference type="PANTHER" id="PTHR43085">
    <property type="entry name" value="HEXOKINASE FAMILY MEMBER"/>
    <property type="match status" value="1"/>
</dbReference>
<keyword evidence="3" id="KW-0547">Nucleotide-binding</keyword>
<evidence type="ECO:0000259" key="6">
    <source>
        <dbReference type="Pfam" id="PF00294"/>
    </source>
</evidence>
<feature type="domain" description="Carbohydrate kinase PfkB" evidence="6">
    <location>
        <begin position="3"/>
        <end position="304"/>
    </location>
</feature>
<dbReference type="InterPro" id="IPR050306">
    <property type="entry name" value="PfkB_Carbo_kinase"/>
</dbReference>
<dbReference type="InterPro" id="IPR011611">
    <property type="entry name" value="PfkB_dom"/>
</dbReference>
<dbReference type="SUPFAM" id="SSF53613">
    <property type="entry name" value="Ribokinase-like"/>
    <property type="match status" value="1"/>
</dbReference>
<dbReference type="Gene3D" id="3.40.1190.20">
    <property type="match status" value="1"/>
</dbReference>
<evidence type="ECO:0000313" key="7">
    <source>
        <dbReference type="EMBL" id="MFD1674239.1"/>
    </source>
</evidence>
<dbReference type="EMBL" id="JBHUCX010000018">
    <property type="protein sequence ID" value="MFD1674239.1"/>
    <property type="molecule type" value="Genomic_DNA"/>
</dbReference>
<name>A0ABW4JDS8_9BACL</name>
<dbReference type="InterPro" id="IPR029056">
    <property type="entry name" value="Ribokinase-like"/>
</dbReference>
<evidence type="ECO:0000313" key="8">
    <source>
        <dbReference type="Proteomes" id="UP001597079"/>
    </source>
</evidence>
<keyword evidence="5" id="KW-0067">ATP-binding</keyword>
<dbReference type="EC" id="2.7.1.-" evidence="7"/>
<dbReference type="Proteomes" id="UP001597079">
    <property type="component" value="Unassembled WGS sequence"/>
</dbReference>
<evidence type="ECO:0000256" key="4">
    <source>
        <dbReference type="ARBA" id="ARBA00022777"/>
    </source>
</evidence>
<dbReference type="GO" id="GO:0016301">
    <property type="term" value="F:kinase activity"/>
    <property type="evidence" value="ECO:0007669"/>
    <property type="project" value="UniProtKB-KW"/>
</dbReference>
<dbReference type="PANTHER" id="PTHR43085:SF1">
    <property type="entry name" value="PSEUDOURIDINE KINASE-RELATED"/>
    <property type="match status" value="1"/>
</dbReference>
<reference evidence="8" key="1">
    <citation type="journal article" date="2019" name="Int. J. Syst. Evol. Microbiol.">
        <title>The Global Catalogue of Microorganisms (GCM) 10K type strain sequencing project: providing services to taxonomists for standard genome sequencing and annotation.</title>
        <authorList>
            <consortium name="The Broad Institute Genomics Platform"/>
            <consortium name="The Broad Institute Genome Sequencing Center for Infectious Disease"/>
            <person name="Wu L."/>
            <person name="Ma J."/>
        </authorList>
    </citation>
    <scope>NUCLEOTIDE SEQUENCE [LARGE SCALE GENOMIC DNA]</scope>
    <source>
        <strain evidence="8">CGMCC 1.12286</strain>
    </source>
</reference>
<dbReference type="InterPro" id="IPR002173">
    <property type="entry name" value="Carboh/pur_kinase_PfkB_CS"/>
</dbReference>
<evidence type="ECO:0000256" key="2">
    <source>
        <dbReference type="ARBA" id="ARBA00022679"/>
    </source>
</evidence>
<dbReference type="RefSeq" id="WP_377942108.1">
    <property type="nucleotide sequence ID" value="NZ_JBHUCX010000018.1"/>
</dbReference>
<proteinExistence type="inferred from homology"/>
<protein>
    <submittedName>
        <fullName evidence="7">Carbohydrate kinase</fullName>
        <ecNumber evidence="7">2.7.1.-</ecNumber>
    </submittedName>
</protein>
<organism evidence="7 8">
    <name type="scientific">Alicyclobacillus fodiniaquatilis</name>
    <dbReference type="NCBI Taxonomy" id="1661150"/>
    <lineage>
        <taxon>Bacteria</taxon>
        <taxon>Bacillati</taxon>
        <taxon>Bacillota</taxon>
        <taxon>Bacilli</taxon>
        <taxon>Bacillales</taxon>
        <taxon>Alicyclobacillaceae</taxon>
        <taxon>Alicyclobacillus</taxon>
    </lineage>
</organism>
<keyword evidence="2 7" id="KW-0808">Transferase</keyword>
<keyword evidence="8" id="KW-1185">Reference proteome</keyword>
<evidence type="ECO:0000256" key="1">
    <source>
        <dbReference type="ARBA" id="ARBA00010688"/>
    </source>
</evidence>
<dbReference type="PROSITE" id="PS00584">
    <property type="entry name" value="PFKB_KINASES_2"/>
    <property type="match status" value="1"/>
</dbReference>
<dbReference type="Pfam" id="PF00294">
    <property type="entry name" value="PfkB"/>
    <property type="match status" value="1"/>
</dbReference>
<evidence type="ECO:0000256" key="5">
    <source>
        <dbReference type="ARBA" id="ARBA00022840"/>
    </source>
</evidence>
<sequence>MFDVVGLGELLIDFTIVGSNASTPRSIRGSAGGAPANVLAAVTRLGGTARFIGKVGNDEFGAFLEGSLLDAGIDTEGLVRGDEATTLAFVQLDAQGERTFSFARNPGADTQLAVTEISDHCLKDSKVFHFGSLSLTNEPARSATWHGVERARSYGCLISFDPNLRPPLWPSLDLARQMMLEGIKLAHIVKLSEQELQFLFGTDSIADGLKSIQSLNQTAVYLVTQGEQGCTYATPDFTGHVASIAVQPVDTTAAGDAFLGAFLYALTRGGSQASLQSEAQMRNLVRFANVAGGLTTTKSGSFSALPGLAEVEAML</sequence>
<comment type="caution">
    <text evidence="7">The sequence shown here is derived from an EMBL/GenBank/DDBJ whole genome shotgun (WGS) entry which is preliminary data.</text>
</comment>